<evidence type="ECO:0000313" key="4">
    <source>
        <dbReference type="Proteomes" id="UP001225356"/>
    </source>
</evidence>
<feature type="transmembrane region" description="Helical" evidence="2">
    <location>
        <begin position="34"/>
        <end position="54"/>
    </location>
</feature>
<evidence type="ECO:0000313" key="3">
    <source>
        <dbReference type="EMBL" id="MDP9847604.1"/>
    </source>
</evidence>
<protein>
    <submittedName>
        <fullName evidence="3">Uncharacterized protein</fullName>
    </submittedName>
</protein>
<keyword evidence="2" id="KW-0472">Membrane</keyword>
<dbReference type="Proteomes" id="UP001225356">
    <property type="component" value="Unassembled WGS sequence"/>
</dbReference>
<name>A0ABT9QLJ7_9ACTN</name>
<sequence length="56" mass="5897">MSDVRNERPTKKLTGRRFSPERPHSKGSPLMRKLRSVLVGTALAGALAAGIAAAPA</sequence>
<keyword evidence="2" id="KW-1133">Transmembrane helix</keyword>
<dbReference type="EMBL" id="JAUSQU010000001">
    <property type="protein sequence ID" value="MDP9847604.1"/>
    <property type="molecule type" value="Genomic_DNA"/>
</dbReference>
<accession>A0ABT9QLJ7</accession>
<keyword evidence="2" id="KW-0812">Transmembrane</keyword>
<feature type="region of interest" description="Disordered" evidence="1">
    <location>
        <begin position="1"/>
        <end position="30"/>
    </location>
</feature>
<feature type="compositionally biased region" description="Basic and acidic residues" evidence="1">
    <location>
        <begin position="1"/>
        <end position="10"/>
    </location>
</feature>
<dbReference type="RefSeq" id="WP_307564678.1">
    <property type="nucleotide sequence ID" value="NZ_JAUSQU010000001.1"/>
</dbReference>
<keyword evidence="4" id="KW-1185">Reference proteome</keyword>
<gene>
    <name evidence="3" type="ORF">J2853_006815</name>
</gene>
<organism evidence="3 4">
    <name type="scientific">Streptosporangium lutulentum</name>
    <dbReference type="NCBI Taxonomy" id="1461250"/>
    <lineage>
        <taxon>Bacteria</taxon>
        <taxon>Bacillati</taxon>
        <taxon>Actinomycetota</taxon>
        <taxon>Actinomycetes</taxon>
        <taxon>Streptosporangiales</taxon>
        <taxon>Streptosporangiaceae</taxon>
        <taxon>Streptosporangium</taxon>
    </lineage>
</organism>
<comment type="caution">
    <text evidence="3">The sequence shown here is derived from an EMBL/GenBank/DDBJ whole genome shotgun (WGS) entry which is preliminary data.</text>
</comment>
<proteinExistence type="predicted"/>
<evidence type="ECO:0000256" key="1">
    <source>
        <dbReference type="SAM" id="MobiDB-lite"/>
    </source>
</evidence>
<reference evidence="3 4" key="1">
    <citation type="submission" date="2023-07" db="EMBL/GenBank/DDBJ databases">
        <title>Sequencing the genomes of 1000 actinobacteria strains.</title>
        <authorList>
            <person name="Klenk H.-P."/>
        </authorList>
    </citation>
    <scope>NUCLEOTIDE SEQUENCE [LARGE SCALE GENOMIC DNA]</scope>
    <source>
        <strain evidence="3 4">DSM 46740</strain>
    </source>
</reference>
<evidence type="ECO:0000256" key="2">
    <source>
        <dbReference type="SAM" id="Phobius"/>
    </source>
</evidence>